<sequence length="54" mass="6069">MARCAILLIMVGISSVICASRRRRRRVAPVSWNDGSGRLCHLRVAQLHMARRAP</sequence>
<evidence type="ECO:0000256" key="1">
    <source>
        <dbReference type="SAM" id="SignalP"/>
    </source>
</evidence>
<protein>
    <submittedName>
        <fullName evidence="2">Uncharacterized protein</fullName>
    </submittedName>
</protein>
<comment type="caution">
    <text evidence="2">The sequence shown here is derived from an EMBL/GenBank/DDBJ whole genome shotgun (WGS) entry which is preliminary data.</text>
</comment>
<keyword evidence="3" id="KW-1185">Reference proteome</keyword>
<dbReference type="EMBL" id="LXQA011234665">
    <property type="protein sequence ID" value="MCI90083.1"/>
    <property type="molecule type" value="Genomic_DNA"/>
</dbReference>
<keyword evidence="1" id="KW-0732">Signal</keyword>
<evidence type="ECO:0000313" key="3">
    <source>
        <dbReference type="Proteomes" id="UP000265520"/>
    </source>
</evidence>
<name>A0A392VRH1_9FABA</name>
<dbReference type="Proteomes" id="UP000265520">
    <property type="component" value="Unassembled WGS sequence"/>
</dbReference>
<evidence type="ECO:0000313" key="2">
    <source>
        <dbReference type="EMBL" id="MCI90083.1"/>
    </source>
</evidence>
<reference evidence="2 3" key="1">
    <citation type="journal article" date="2018" name="Front. Plant Sci.">
        <title>Red Clover (Trifolium pratense) and Zigzag Clover (T. medium) - A Picture of Genomic Similarities and Differences.</title>
        <authorList>
            <person name="Dluhosova J."/>
            <person name="Istvanek J."/>
            <person name="Nedelnik J."/>
            <person name="Repkova J."/>
        </authorList>
    </citation>
    <scope>NUCLEOTIDE SEQUENCE [LARGE SCALE GENOMIC DNA]</scope>
    <source>
        <strain evidence="3">cv. 10/8</strain>
        <tissue evidence="2">Leaf</tissue>
    </source>
</reference>
<proteinExistence type="predicted"/>
<feature type="signal peptide" evidence="1">
    <location>
        <begin position="1"/>
        <end position="19"/>
    </location>
</feature>
<accession>A0A392VRH1</accession>
<organism evidence="2 3">
    <name type="scientific">Trifolium medium</name>
    <dbReference type="NCBI Taxonomy" id="97028"/>
    <lineage>
        <taxon>Eukaryota</taxon>
        <taxon>Viridiplantae</taxon>
        <taxon>Streptophyta</taxon>
        <taxon>Embryophyta</taxon>
        <taxon>Tracheophyta</taxon>
        <taxon>Spermatophyta</taxon>
        <taxon>Magnoliopsida</taxon>
        <taxon>eudicotyledons</taxon>
        <taxon>Gunneridae</taxon>
        <taxon>Pentapetalae</taxon>
        <taxon>rosids</taxon>
        <taxon>fabids</taxon>
        <taxon>Fabales</taxon>
        <taxon>Fabaceae</taxon>
        <taxon>Papilionoideae</taxon>
        <taxon>50 kb inversion clade</taxon>
        <taxon>NPAAA clade</taxon>
        <taxon>Hologalegina</taxon>
        <taxon>IRL clade</taxon>
        <taxon>Trifolieae</taxon>
        <taxon>Trifolium</taxon>
    </lineage>
</organism>
<feature type="non-terminal residue" evidence="2">
    <location>
        <position position="54"/>
    </location>
</feature>
<feature type="chain" id="PRO_5017338711" evidence="1">
    <location>
        <begin position="20"/>
        <end position="54"/>
    </location>
</feature>
<dbReference type="AlphaFoldDB" id="A0A392VRH1"/>